<accession>A0A1Z5KFP5</accession>
<dbReference type="Gene3D" id="2.60.120.680">
    <property type="entry name" value="GOLD domain"/>
    <property type="match status" value="1"/>
</dbReference>
<evidence type="ECO:0000313" key="3">
    <source>
        <dbReference type="Proteomes" id="UP000198406"/>
    </source>
</evidence>
<feature type="coiled-coil region" evidence="1">
    <location>
        <begin position="180"/>
        <end position="235"/>
    </location>
</feature>
<dbReference type="EMBL" id="BDSP01000218">
    <property type="protein sequence ID" value="GAX24945.1"/>
    <property type="molecule type" value="Genomic_DNA"/>
</dbReference>
<reference evidence="2 3" key="1">
    <citation type="journal article" date="2015" name="Plant Cell">
        <title>Oil accumulation by the oleaginous diatom Fistulifera solaris as revealed by the genome and transcriptome.</title>
        <authorList>
            <person name="Tanaka T."/>
            <person name="Maeda Y."/>
            <person name="Veluchamy A."/>
            <person name="Tanaka M."/>
            <person name="Abida H."/>
            <person name="Marechal E."/>
            <person name="Bowler C."/>
            <person name="Muto M."/>
            <person name="Sunaga Y."/>
            <person name="Tanaka M."/>
            <person name="Yoshino T."/>
            <person name="Taniguchi T."/>
            <person name="Fukuda Y."/>
            <person name="Nemoto M."/>
            <person name="Matsumoto M."/>
            <person name="Wong P.S."/>
            <person name="Aburatani S."/>
            <person name="Fujibuchi W."/>
        </authorList>
    </citation>
    <scope>NUCLEOTIDE SEQUENCE [LARGE SCALE GENOMIC DNA]</scope>
    <source>
        <strain evidence="2 3">JPCC DA0580</strain>
    </source>
</reference>
<dbReference type="InterPro" id="IPR036598">
    <property type="entry name" value="GOLD_dom_sf"/>
</dbReference>
<evidence type="ECO:0008006" key="4">
    <source>
        <dbReference type="Google" id="ProtNLM"/>
    </source>
</evidence>
<dbReference type="AlphaFoldDB" id="A0A1Z5KFP5"/>
<evidence type="ECO:0000313" key="2">
    <source>
        <dbReference type="EMBL" id="GAX24945.1"/>
    </source>
</evidence>
<comment type="caution">
    <text evidence="2">The sequence shown here is derived from an EMBL/GenBank/DDBJ whole genome shotgun (WGS) entry which is preliminary data.</text>
</comment>
<dbReference type="SUPFAM" id="SSF101576">
    <property type="entry name" value="Supernatant protein factor (SPF), C-terminal domain"/>
    <property type="match status" value="1"/>
</dbReference>
<keyword evidence="3" id="KW-1185">Reference proteome</keyword>
<name>A0A1Z5KFP5_FISSO</name>
<dbReference type="OrthoDB" id="1434354at2759"/>
<evidence type="ECO:0000256" key="1">
    <source>
        <dbReference type="SAM" id="Coils"/>
    </source>
</evidence>
<organism evidence="2 3">
    <name type="scientific">Fistulifera solaris</name>
    <name type="common">Oleaginous diatom</name>
    <dbReference type="NCBI Taxonomy" id="1519565"/>
    <lineage>
        <taxon>Eukaryota</taxon>
        <taxon>Sar</taxon>
        <taxon>Stramenopiles</taxon>
        <taxon>Ochrophyta</taxon>
        <taxon>Bacillariophyta</taxon>
        <taxon>Bacillariophyceae</taxon>
        <taxon>Bacillariophycidae</taxon>
        <taxon>Naviculales</taxon>
        <taxon>Naviculaceae</taxon>
        <taxon>Fistulifera</taxon>
    </lineage>
</organism>
<gene>
    <name evidence="2" type="ORF">FisN_2Lh221</name>
</gene>
<sequence>MADKTNTNSESEARAVDEAEATADAAMVSNLLQKAPTIEALLQQIDGPSLTSYKAEESSYVGHNLPITAGGDLEVPIQIAVAGSMVHYEVELKSHDVVFEIIAEREEGVTIVKEASRVNAVESPISQKFLVGSVPCMLTFRWDNSYSWMREKVISYRITVTPPNRDSVIKGRRRRAIPCLKAVQEDLQELKVQAQTAKAEKEVKRNLVEKLKQQLQEAQHDFENAKKEEMVLVEREKLRKEQESALLQRVQKGWPDEK</sequence>
<dbReference type="InParanoid" id="A0A1Z5KFP5"/>
<keyword evidence="1" id="KW-0175">Coiled coil</keyword>
<proteinExistence type="predicted"/>
<dbReference type="Proteomes" id="UP000198406">
    <property type="component" value="Unassembled WGS sequence"/>
</dbReference>
<protein>
    <recommendedName>
        <fullName evidence="4">GOLD domain-containing protein</fullName>
    </recommendedName>
</protein>